<proteinExistence type="predicted"/>
<gene>
    <name evidence="1" type="ORF">FNV43_RR26719</name>
</gene>
<name>A0A8K0GPH0_9ROSA</name>
<organism evidence="1 2">
    <name type="scientific">Rhamnella rubrinervis</name>
    <dbReference type="NCBI Taxonomy" id="2594499"/>
    <lineage>
        <taxon>Eukaryota</taxon>
        <taxon>Viridiplantae</taxon>
        <taxon>Streptophyta</taxon>
        <taxon>Embryophyta</taxon>
        <taxon>Tracheophyta</taxon>
        <taxon>Spermatophyta</taxon>
        <taxon>Magnoliopsida</taxon>
        <taxon>eudicotyledons</taxon>
        <taxon>Gunneridae</taxon>
        <taxon>Pentapetalae</taxon>
        <taxon>rosids</taxon>
        <taxon>fabids</taxon>
        <taxon>Rosales</taxon>
        <taxon>Rhamnaceae</taxon>
        <taxon>rhamnoid group</taxon>
        <taxon>Rhamneae</taxon>
        <taxon>Rhamnella</taxon>
    </lineage>
</organism>
<reference evidence="1" key="1">
    <citation type="submission" date="2020-03" db="EMBL/GenBank/DDBJ databases">
        <title>A high-quality chromosome-level genome assembly of a woody plant with both climbing and erect habits, Rhamnella rubrinervis.</title>
        <authorList>
            <person name="Lu Z."/>
            <person name="Yang Y."/>
            <person name="Zhu X."/>
            <person name="Sun Y."/>
        </authorList>
    </citation>
    <scope>NUCLEOTIDE SEQUENCE</scope>
    <source>
        <strain evidence="1">BYM</strain>
        <tissue evidence="1">Leaf</tissue>
    </source>
</reference>
<sequence length="340" mass="38080">MADIAVVEEILKNCCVVAADGWEMRISRLMDLGIRNGKKGGEKERGWWASKLRLNGLRPLLKPEKGSHVAKNSTSKQMRNFFGNRRNVEDGIAIAFDCINKALLSKLTWKLMDKDSFVFRFLQSGDLCDPNLLISELVDSDGVWNLPTSFRAAFIQLTKCIKEVVVAKDRTDERVWVHSVSGTISCRDFISIYLLTAASTICARSLAFIWATTREANAIQKGLIHNSISDLPVFRNLGVVGVVHSSIILVVCSPAMGCFAVPLDSCYAFESELLGVIIAIEYTQDFRVSHIFRKGNIVADALSKIAVSSPRAQWWWGLPDSYTFMHHRNVNGFANYRSRK</sequence>
<accession>A0A8K0GPH0</accession>
<dbReference type="AlphaFoldDB" id="A0A8K0GPH0"/>
<keyword evidence="2" id="KW-1185">Reference proteome</keyword>
<protein>
    <recommendedName>
        <fullName evidence="3">RNase H type-1 domain-containing protein</fullName>
    </recommendedName>
</protein>
<dbReference type="OrthoDB" id="1166390at2759"/>
<dbReference type="Proteomes" id="UP000796880">
    <property type="component" value="Unassembled WGS sequence"/>
</dbReference>
<evidence type="ECO:0000313" key="1">
    <source>
        <dbReference type="EMBL" id="KAF3431983.1"/>
    </source>
</evidence>
<comment type="caution">
    <text evidence="1">The sequence shown here is derived from an EMBL/GenBank/DDBJ whole genome shotgun (WGS) entry which is preliminary data.</text>
</comment>
<evidence type="ECO:0008006" key="3">
    <source>
        <dbReference type="Google" id="ProtNLM"/>
    </source>
</evidence>
<dbReference type="EMBL" id="VOIH02000012">
    <property type="protein sequence ID" value="KAF3431983.1"/>
    <property type="molecule type" value="Genomic_DNA"/>
</dbReference>
<evidence type="ECO:0000313" key="2">
    <source>
        <dbReference type="Proteomes" id="UP000796880"/>
    </source>
</evidence>